<protein>
    <submittedName>
        <fullName evidence="2">Uncharacterized protein</fullName>
    </submittedName>
</protein>
<dbReference type="AlphaFoldDB" id="A0A2G5V9V2"/>
<dbReference type="OrthoDB" id="10336748at2759"/>
<comment type="caution">
    <text evidence="2">The sequence shown here is derived from an EMBL/GenBank/DDBJ whole genome shotgun (WGS) entry which is preliminary data.</text>
</comment>
<proteinExistence type="predicted"/>
<gene>
    <name evidence="2" type="primary">Cnig_chr_II.g7446</name>
    <name evidence="2" type="ORF">B9Z55_007446</name>
</gene>
<evidence type="ECO:0000256" key="1">
    <source>
        <dbReference type="SAM" id="SignalP"/>
    </source>
</evidence>
<dbReference type="Proteomes" id="UP000230233">
    <property type="component" value="Chromosome II"/>
</dbReference>
<feature type="chain" id="PRO_5013680565" evidence="1">
    <location>
        <begin position="18"/>
        <end position="106"/>
    </location>
</feature>
<accession>A0A2G5V9V2</accession>
<keyword evidence="3" id="KW-1185">Reference proteome</keyword>
<organism evidence="2 3">
    <name type="scientific">Caenorhabditis nigoni</name>
    <dbReference type="NCBI Taxonomy" id="1611254"/>
    <lineage>
        <taxon>Eukaryota</taxon>
        <taxon>Metazoa</taxon>
        <taxon>Ecdysozoa</taxon>
        <taxon>Nematoda</taxon>
        <taxon>Chromadorea</taxon>
        <taxon>Rhabditida</taxon>
        <taxon>Rhabditina</taxon>
        <taxon>Rhabditomorpha</taxon>
        <taxon>Rhabditoidea</taxon>
        <taxon>Rhabditidae</taxon>
        <taxon>Peloderinae</taxon>
        <taxon>Caenorhabditis</taxon>
    </lineage>
</organism>
<dbReference type="EMBL" id="PDUG01000002">
    <property type="protein sequence ID" value="PIC48497.1"/>
    <property type="molecule type" value="Genomic_DNA"/>
</dbReference>
<feature type="signal peptide" evidence="1">
    <location>
        <begin position="1"/>
        <end position="17"/>
    </location>
</feature>
<keyword evidence="1" id="KW-0732">Signal</keyword>
<evidence type="ECO:0000313" key="2">
    <source>
        <dbReference type="EMBL" id="PIC48497.1"/>
    </source>
</evidence>
<sequence>MNTLTLLLLLSPTIGMAYSIFNSEKRSDDQANFFTKIFKNIQGPQNAKKYPSSRVWVQTSAKECGILSRNYKRVWCRDDFSFQPLGMLRTLHLVKSLPRFLHVARL</sequence>
<reference evidence="3" key="1">
    <citation type="submission" date="2017-10" db="EMBL/GenBank/DDBJ databases">
        <title>Rapid genome shrinkage in a self-fertile nematode reveals novel sperm competition proteins.</title>
        <authorList>
            <person name="Yin D."/>
            <person name="Schwarz E.M."/>
            <person name="Thomas C.G."/>
            <person name="Felde R.L."/>
            <person name="Korf I.F."/>
            <person name="Cutter A.D."/>
            <person name="Schartner C.M."/>
            <person name="Ralston E.J."/>
            <person name="Meyer B.J."/>
            <person name="Haag E.S."/>
        </authorList>
    </citation>
    <scope>NUCLEOTIDE SEQUENCE [LARGE SCALE GENOMIC DNA]</scope>
    <source>
        <strain evidence="3">JU1422</strain>
    </source>
</reference>
<evidence type="ECO:0000313" key="3">
    <source>
        <dbReference type="Proteomes" id="UP000230233"/>
    </source>
</evidence>
<name>A0A2G5V9V2_9PELO</name>